<gene>
    <name evidence="1" type="ORF">IBLFYP30_02305</name>
</gene>
<evidence type="ECO:0000313" key="1">
    <source>
        <dbReference type="EMBL" id="VYU30513.1"/>
    </source>
</evidence>
<protein>
    <submittedName>
        <fullName evidence="1">Uncharacterized protein</fullName>
    </submittedName>
</protein>
<dbReference type="RefSeq" id="WP_055087700.1">
    <property type="nucleotide sequence ID" value="NZ_CACRUE010000033.1"/>
</dbReference>
<dbReference type="AlphaFoldDB" id="A0A6N3DWW3"/>
<reference evidence="1" key="1">
    <citation type="submission" date="2019-11" db="EMBL/GenBank/DDBJ databases">
        <authorList>
            <person name="Feng L."/>
        </authorList>
    </citation>
    <scope>NUCLEOTIDE SEQUENCE</scope>
    <source>
        <strain evidence="1">IbartlettiiLFYP30</strain>
    </source>
</reference>
<accession>A0A6N3DWW3</accession>
<proteinExistence type="predicted"/>
<sequence>MSFNRIDSVKGDSIEILLRQLGAAKIQKVHGNLYFIKFILDNDFEVMYTYNINAKNKYFLQRIEPYPIPHGTFSNEVKIVDFIKKDIAKFKQGIKSKHFNDFLEATEQANKFVRLLDDFYLNYHVEEDSLVSDSLGQINTAIENLNKRLESIINHSKKID</sequence>
<name>A0A6N3DWW3_9FIRM</name>
<dbReference type="EMBL" id="CACRUE010000033">
    <property type="protein sequence ID" value="VYU30513.1"/>
    <property type="molecule type" value="Genomic_DNA"/>
</dbReference>
<organism evidence="1">
    <name type="scientific">Intestinibacter bartlettii</name>
    <dbReference type="NCBI Taxonomy" id="261299"/>
    <lineage>
        <taxon>Bacteria</taxon>
        <taxon>Bacillati</taxon>
        <taxon>Bacillota</taxon>
        <taxon>Clostridia</taxon>
        <taxon>Peptostreptococcales</taxon>
        <taxon>Peptostreptococcaceae</taxon>
        <taxon>Intestinibacter</taxon>
    </lineage>
</organism>